<gene>
    <name evidence="5" type="ORF">JS528_06280</name>
</gene>
<dbReference type="Pfam" id="PF03816">
    <property type="entry name" value="LytR_cpsA_psr"/>
    <property type="match status" value="1"/>
</dbReference>
<evidence type="ECO:0000256" key="1">
    <source>
        <dbReference type="ARBA" id="ARBA00006068"/>
    </source>
</evidence>
<sequence length="586" mass="63008">MRIILPCPFDSVFTPLNYTHAISLLSSVGRVIPLVRDLLWYKPRFPAHRAAIRTRSPPDSQPRTRSVGYSQHSFRLRAVQSRGFDPDRKVCSVSSRRSDAGVPNLNGWNDDSPRHSGTAFRVHHKLRNAIVCVVVALLTFVGTAAAATYVNIGGIIDGQSVDFIGANGKAVATSIVDPNAGKPLDILILGQDTRSGEDNLSIGGSDKTLESNHNSDTAMVMHISADRKFIDLMSIPRDSIVDVPACTTTKGVVKAQYDVMFNSIFANAYSKGDDLASAASCTVNAVNSLTGLDIQNFIVVDFAGLKSMIDAIGGVDVCLPSHVFDGYTGINLDAGWQHLDGLTATQYARRRHGADTDGTDMERTARQQYLIKQLIAQALSKNMLTQSSQLYQLAKAALKSLNISSGLANTTTLAGLAMSMKDFDTSHLYTRTVPVTDWPTNRNHVMWTAEADTYWAKMRNDKPLFDESGSSSSDSSSASSDSSSSDSSDSSDSSTDQSNQSDQSTTDQQGSDATQSDQSGSSSEQTQTKPNTKVADGVEKTADGQYIDTATGGVIDEKTGIIHNATTNVVMGISESYLNNVVCKVK</sequence>
<dbReference type="InterPro" id="IPR050922">
    <property type="entry name" value="LytR/CpsA/Psr_CW_biosynth"/>
</dbReference>
<feature type="region of interest" description="Disordered" evidence="2">
    <location>
        <begin position="465"/>
        <end position="540"/>
    </location>
</feature>
<evidence type="ECO:0000256" key="3">
    <source>
        <dbReference type="SAM" id="Phobius"/>
    </source>
</evidence>
<keyword evidence="3" id="KW-0472">Membrane</keyword>
<proteinExistence type="inferred from homology"/>
<reference evidence="5 6" key="1">
    <citation type="journal article" date="2021" name="Environ. Microbiol.">
        <title>Genetic insights into the dark matter of the mammalian gut microbiota through targeted genome reconstruction.</title>
        <authorList>
            <person name="Lugli G.A."/>
            <person name="Alessandri G."/>
            <person name="Milani C."/>
            <person name="Viappiani A."/>
            <person name="Fontana F."/>
            <person name="Tarracchini C."/>
            <person name="Mancabelli L."/>
            <person name="Argentini C."/>
            <person name="Ruiz L."/>
            <person name="Margolles A."/>
            <person name="van Sinderen D."/>
            <person name="Turroni F."/>
            <person name="Ventura M."/>
        </authorList>
    </citation>
    <scope>NUCLEOTIDE SEQUENCE [LARGE SCALE GENOMIC DNA]</scope>
    <source>
        <strain evidence="5 6">MA2</strain>
    </source>
</reference>
<keyword evidence="3" id="KW-1133">Transmembrane helix</keyword>
<evidence type="ECO:0000313" key="5">
    <source>
        <dbReference type="EMBL" id="MBT1172968.1"/>
    </source>
</evidence>
<evidence type="ECO:0000256" key="2">
    <source>
        <dbReference type="SAM" id="MobiDB-lite"/>
    </source>
</evidence>
<evidence type="ECO:0000313" key="6">
    <source>
        <dbReference type="Proteomes" id="UP000773064"/>
    </source>
</evidence>
<dbReference type="Gene3D" id="3.40.630.190">
    <property type="entry name" value="LCP protein"/>
    <property type="match status" value="1"/>
</dbReference>
<accession>A0ABS5UPT5</accession>
<feature type="transmembrane region" description="Helical" evidence="3">
    <location>
        <begin position="129"/>
        <end position="150"/>
    </location>
</feature>
<evidence type="ECO:0000259" key="4">
    <source>
        <dbReference type="Pfam" id="PF03816"/>
    </source>
</evidence>
<protein>
    <submittedName>
        <fullName evidence="5">LCP family protein</fullName>
    </submittedName>
</protein>
<keyword evidence="3" id="KW-0812">Transmembrane</keyword>
<dbReference type="PANTHER" id="PTHR33392:SF6">
    <property type="entry name" value="POLYISOPRENYL-TEICHOIC ACID--PEPTIDOGLYCAN TEICHOIC ACID TRANSFERASE TAGU"/>
    <property type="match status" value="1"/>
</dbReference>
<dbReference type="NCBIfam" id="TIGR00350">
    <property type="entry name" value="lytR_cpsA_psr"/>
    <property type="match status" value="1"/>
</dbReference>
<feature type="compositionally biased region" description="Low complexity" evidence="2">
    <location>
        <begin position="466"/>
        <end position="528"/>
    </location>
</feature>
<comment type="similarity">
    <text evidence="1">Belongs to the LytR/CpsA/Psr (LCP) family.</text>
</comment>
<name>A0ABS5UPT5_9BIFI</name>
<dbReference type="InterPro" id="IPR004474">
    <property type="entry name" value="LytR_CpsA_psr"/>
</dbReference>
<dbReference type="EMBL" id="JAFEJS010000005">
    <property type="protein sequence ID" value="MBT1172968.1"/>
    <property type="molecule type" value="Genomic_DNA"/>
</dbReference>
<organism evidence="5 6">
    <name type="scientific">Bifidobacterium santillanense</name>
    <dbReference type="NCBI Taxonomy" id="2809028"/>
    <lineage>
        <taxon>Bacteria</taxon>
        <taxon>Bacillati</taxon>
        <taxon>Actinomycetota</taxon>
        <taxon>Actinomycetes</taxon>
        <taxon>Bifidobacteriales</taxon>
        <taxon>Bifidobacteriaceae</taxon>
        <taxon>Bifidobacterium</taxon>
    </lineage>
</organism>
<feature type="domain" description="Cell envelope-related transcriptional attenuator" evidence="4">
    <location>
        <begin position="214"/>
        <end position="378"/>
    </location>
</feature>
<dbReference type="PANTHER" id="PTHR33392">
    <property type="entry name" value="POLYISOPRENYL-TEICHOIC ACID--PEPTIDOGLYCAN TEICHOIC ACID TRANSFERASE TAGU"/>
    <property type="match status" value="1"/>
</dbReference>
<comment type="caution">
    <text evidence="5">The sequence shown here is derived from an EMBL/GenBank/DDBJ whole genome shotgun (WGS) entry which is preliminary data.</text>
</comment>
<keyword evidence="6" id="KW-1185">Reference proteome</keyword>
<dbReference type="Proteomes" id="UP000773064">
    <property type="component" value="Unassembled WGS sequence"/>
</dbReference>